<sequence>MVTIEFSNIAKVLAVALQWRIGLSIAKSFESMMIRIVEMCAGQQIYWPVLGYASS</sequence>
<accession>A0A330LSC2</accession>
<proteinExistence type="predicted"/>
<dbReference type="Proteomes" id="UP000250163">
    <property type="component" value="Chromosome MORIYA"/>
</dbReference>
<organism evidence="1 2">
    <name type="scientific">Moritella yayanosii</name>
    <dbReference type="NCBI Taxonomy" id="69539"/>
    <lineage>
        <taxon>Bacteria</taxon>
        <taxon>Pseudomonadati</taxon>
        <taxon>Pseudomonadota</taxon>
        <taxon>Gammaproteobacteria</taxon>
        <taxon>Alteromonadales</taxon>
        <taxon>Moritellaceae</taxon>
        <taxon>Moritella</taxon>
    </lineage>
</organism>
<evidence type="ECO:0000313" key="1">
    <source>
        <dbReference type="EMBL" id="SQD79864.1"/>
    </source>
</evidence>
<gene>
    <name evidence="1" type="ORF">MORIYA_3409</name>
</gene>
<dbReference type="AlphaFoldDB" id="A0A330LSC2"/>
<protein>
    <submittedName>
        <fullName evidence="1">Uncharacterized protein</fullName>
    </submittedName>
</protein>
<dbReference type="EMBL" id="LS483250">
    <property type="protein sequence ID" value="SQD79864.1"/>
    <property type="molecule type" value="Genomic_DNA"/>
</dbReference>
<dbReference type="KEGG" id="mya:MORIYA_3409"/>
<keyword evidence="2" id="KW-1185">Reference proteome</keyword>
<evidence type="ECO:0000313" key="2">
    <source>
        <dbReference type="Proteomes" id="UP000250163"/>
    </source>
</evidence>
<reference evidence="2" key="1">
    <citation type="submission" date="2018-05" db="EMBL/GenBank/DDBJ databases">
        <authorList>
            <person name="Cea G.-C."/>
            <person name="William W."/>
        </authorList>
    </citation>
    <scope>NUCLEOTIDE SEQUENCE [LARGE SCALE GENOMIC DNA]</scope>
    <source>
        <strain evidence="2">DB21MT 5</strain>
    </source>
</reference>
<name>A0A330LSC2_9GAMM</name>